<sequence length="64" mass="7878">MNEKKECIVCRQKRERGIHILNRFLCDDCEKEIIESDSNHILYTYLVWRMRFLIHQDTEKELHG</sequence>
<evidence type="ECO:0000313" key="1">
    <source>
        <dbReference type="EMBL" id="MBH8595557.1"/>
    </source>
</evidence>
<comment type="caution">
    <text evidence="1">The sequence shown here is derived from an EMBL/GenBank/DDBJ whole genome shotgun (WGS) entry which is preliminary data.</text>
</comment>
<reference evidence="1 2" key="1">
    <citation type="submission" date="2020-12" db="EMBL/GenBank/DDBJ databases">
        <title>WGS of Thermoactinomyces spp.</title>
        <authorList>
            <person name="Cheng K."/>
        </authorList>
    </citation>
    <scope>NUCLEOTIDE SEQUENCE [LARGE SCALE GENOMIC DNA]</scope>
    <source>
        <strain evidence="2">CICC 10671\DSM 43846</strain>
    </source>
</reference>
<keyword evidence="2" id="KW-1185">Reference proteome</keyword>
<name>A0A8I1DF26_THEIN</name>
<accession>A0A8I1DF26</accession>
<organism evidence="1 2">
    <name type="scientific">Thermoactinomyces intermedius</name>
    <dbReference type="NCBI Taxonomy" id="2024"/>
    <lineage>
        <taxon>Bacteria</taxon>
        <taxon>Bacillati</taxon>
        <taxon>Bacillota</taxon>
        <taxon>Bacilli</taxon>
        <taxon>Bacillales</taxon>
        <taxon>Thermoactinomycetaceae</taxon>
        <taxon>Thermoactinomyces</taxon>
    </lineage>
</organism>
<dbReference type="GO" id="GO:0016874">
    <property type="term" value="F:ligase activity"/>
    <property type="evidence" value="ECO:0007669"/>
    <property type="project" value="UniProtKB-KW"/>
</dbReference>
<proteinExistence type="predicted"/>
<protein>
    <submittedName>
        <fullName evidence="1">Carnitine--CoA ligase</fullName>
    </submittedName>
</protein>
<gene>
    <name evidence="1" type="ORF">I8U20_09465</name>
</gene>
<dbReference type="Pfam" id="PF10764">
    <property type="entry name" value="Gin"/>
    <property type="match status" value="1"/>
</dbReference>
<dbReference type="InterPro" id="IPR019700">
    <property type="entry name" value="Sigma-G_inhibitor_Gin"/>
</dbReference>
<evidence type="ECO:0000313" key="2">
    <source>
        <dbReference type="Proteomes" id="UP000633619"/>
    </source>
</evidence>
<dbReference type="AlphaFoldDB" id="A0A8I1DF26"/>
<dbReference type="EMBL" id="JAECVW010000005">
    <property type="protein sequence ID" value="MBH8595557.1"/>
    <property type="molecule type" value="Genomic_DNA"/>
</dbReference>
<dbReference type="RefSeq" id="WP_181732332.1">
    <property type="nucleotide sequence ID" value="NZ_JACEIR010000007.1"/>
</dbReference>
<dbReference type="Proteomes" id="UP000633619">
    <property type="component" value="Unassembled WGS sequence"/>
</dbReference>
<keyword evidence="1" id="KW-0436">Ligase</keyword>